<sequence length="47" mass="5745">MESRQRNQQTSDDFKDAKLTIHRKEAWVPEAPMPTNYARYFRFAYHL</sequence>
<protein>
    <submittedName>
        <fullName evidence="1">Uncharacterized protein</fullName>
    </submittedName>
</protein>
<evidence type="ECO:0000313" key="1">
    <source>
        <dbReference type="EMBL" id="PYE78367.1"/>
    </source>
</evidence>
<keyword evidence="2" id="KW-1185">Reference proteome</keyword>
<reference evidence="1 2" key="1">
    <citation type="submission" date="2018-06" db="EMBL/GenBank/DDBJ databases">
        <title>Genomic Encyclopedia of Type Strains, Phase III (KMG-III): the genomes of soil and plant-associated and newly described type strains.</title>
        <authorList>
            <person name="Whitman W."/>
        </authorList>
    </citation>
    <scope>NUCLEOTIDE SEQUENCE [LARGE SCALE GENOMIC DNA]</scope>
    <source>
        <strain evidence="1 2">CECT 7646</strain>
    </source>
</reference>
<evidence type="ECO:0000313" key="2">
    <source>
        <dbReference type="Proteomes" id="UP000247540"/>
    </source>
</evidence>
<organism evidence="1 2">
    <name type="scientific">Xylophilus ampelinus</name>
    <dbReference type="NCBI Taxonomy" id="54067"/>
    <lineage>
        <taxon>Bacteria</taxon>
        <taxon>Pseudomonadati</taxon>
        <taxon>Pseudomonadota</taxon>
        <taxon>Betaproteobacteria</taxon>
        <taxon>Burkholderiales</taxon>
        <taxon>Xylophilus</taxon>
    </lineage>
</organism>
<comment type="caution">
    <text evidence="1">The sequence shown here is derived from an EMBL/GenBank/DDBJ whole genome shotgun (WGS) entry which is preliminary data.</text>
</comment>
<dbReference type="EMBL" id="QJTC01000007">
    <property type="protein sequence ID" value="PYE78367.1"/>
    <property type="molecule type" value="Genomic_DNA"/>
</dbReference>
<name>A0A318SUJ7_9BURK</name>
<accession>A0A318SUJ7</accession>
<gene>
    <name evidence="1" type="ORF">DFQ15_10717</name>
</gene>
<proteinExistence type="predicted"/>
<dbReference type="AlphaFoldDB" id="A0A318SUJ7"/>
<dbReference type="Proteomes" id="UP000247540">
    <property type="component" value="Unassembled WGS sequence"/>
</dbReference>